<dbReference type="Pfam" id="PF22666">
    <property type="entry name" value="Glyco_hydro_2_N2"/>
    <property type="match status" value="1"/>
</dbReference>
<keyword evidence="5" id="KW-0325">Glycoprotein</keyword>
<keyword evidence="4 11" id="KW-0378">Hydrolase</keyword>
<evidence type="ECO:0000256" key="2">
    <source>
        <dbReference type="ARBA" id="ARBA00007401"/>
    </source>
</evidence>
<dbReference type="InterPro" id="IPR041625">
    <property type="entry name" value="Beta-mannosidase_Ig"/>
</dbReference>
<keyword evidence="6" id="KW-0326">Glycosidase</keyword>
<feature type="domain" description="Beta-mannosidase-like galactose-binding" evidence="10">
    <location>
        <begin position="32"/>
        <end position="184"/>
    </location>
</feature>
<evidence type="ECO:0000256" key="7">
    <source>
        <dbReference type="SAM" id="MobiDB-lite"/>
    </source>
</evidence>
<dbReference type="EMBL" id="JBGGTQ010000002">
    <property type="protein sequence ID" value="MEZ0491469.1"/>
    <property type="molecule type" value="Genomic_DNA"/>
</dbReference>
<reference evidence="11 12" key="1">
    <citation type="submission" date="2024-07" db="EMBL/GenBank/DDBJ databases">
        <authorList>
            <person name="Thanompreechachai J."/>
            <person name="Duangmal K."/>
        </authorList>
    </citation>
    <scope>NUCLEOTIDE SEQUENCE [LARGE SCALE GENOMIC DNA]</scope>
    <source>
        <strain evidence="11 12">TBRC 1896</strain>
    </source>
</reference>
<proteinExistence type="inferred from homology"/>
<comment type="caution">
    <text evidence="11">The sequence shown here is derived from an EMBL/GenBank/DDBJ whole genome shotgun (WGS) entry which is preliminary data.</text>
</comment>
<accession>A0ABV4I1H9</accession>
<evidence type="ECO:0000313" key="11">
    <source>
        <dbReference type="EMBL" id="MEZ0491469.1"/>
    </source>
</evidence>
<keyword evidence="12" id="KW-1185">Reference proteome</keyword>
<dbReference type="InterPro" id="IPR013783">
    <property type="entry name" value="Ig-like_fold"/>
</dbReference>
<dbReference type="PANTHER" id="PTHR43730:SF1">
    <property type="entry name" value="BETA-MANNOSIDASE"/>
    <property type="match status" value="1"/>
</dbReference>
<feature type="domain" description="Beta-mannosidase Ig-fold" evidence="9">
    <location>
        <begin position="734"/>
        <end position="791"/>
    </location>
</feature>
<dbReference type="InterPro" id="IPR036156">
    <property type="entry name" value="Beta-gal/glucu_dom_sf"/>
</dbReference>
<evidence type="ECO:0000256" key="4">
    <source>
        <dbReference type="ARBA" id="ARBA00022801"/>
    </source>
</evidence>
<dbReference type="Gene3D" id="2.60.120.260">
    <property type="entry name" value="Galactose-binding domain-like"/>
    <property type="match status" value="1"/>
</dbReference>
<dbReference type="GO" id="GO:0016787">
    <property type="term" value="F:hydrolase activity"/>
    <property type="evidence" value="ECO:0007669"/>
    <property type="project" value="UniProtKB-KW"/>
</dbReference>
<evidence type="ECO:0000259" key="10">
    <source>
        <dbReference type="Pfam" id="PF22666"/>
    </source>
</evidence>
<comment type="similarity">
    <text evidence="2">Belongs to the glycosyl hydrolase 2 family.</text>
</comment>
<dbReference type="RefSeq" id="WP_370717512.1">
    <property type="nucleotide sequence ID" value="NZ_JBGGTQ010000002.1"/>
</dbReference>
<dbReference type="Gene3D" id="2.60.40.10">
    <property type="entry name" value="Immunoglobulins"/>
    <property type="match status" value="2"/>
</dbReference>
<evidence type="ECO:0000256" key="6">
    <source>
        <dbReference type="ARBA" id="ARBA00023295"/>
    </source>
</evidence>
<evidence type="ECO:0000313" key="12">
    <source>
        <dbReference type="Proteomes" id="UP001566476"/>
    </source>
</evidence>
<dbReference type="InterPro" id="IPR006102">
    <property type="entry name" value="Ig-like_GH2"/>
</dbReference>
<name>A0ABV4I1H9_9ACTN</name>
<gene>
    <name evidence="11" type="ORF">AB2L28_04390</name>
</gene>
<feature type="region of interest" description="Disordered" evidence="7">
    <location>
        <begin position="466"/>
        <end position="486"/>
    </location>
</feature>
<dbReference type="InterPro" id="IPR017853">
    <property type="entry name" value="GH"/>
</dbReference>
<dbReference type="InterPro" id="IPR050887">
    <property type="entry name" value="Beta-mannosidase_GH2"/>
</dbReference>
<evidence type="ECO:0000256" key="5">
    <source>
        <dbReference type="ARBA" id="ARBA00023180"/>
    </source>
</evidence>
<sequence>MDVHALHDGWTLRPLAGEVPPEITAEIAAAGPLPATVPGSVHTDLLAAGLVPDPYVADHEAGLRWLHRTSWEYRTRLDLGAAPGERVDLQFDGLDTVATVSLGDRVLGRTANMHRSYRFDVTDLAPGGDLVVRFDSALEHAEATEKDLGARPRAYEHPYNAVRKMACSFGWDWGPDLQTAGTWRPVTVQRWRTARLAQVRTRTELTGTTGRVLVDVTVERSGLEDPAPLTVRVGARDLTASVELDAGTTSASVVLDVPDAPVWWPRGYGEQHLLDVEVELRAAGAVLDGRRLRTGFRTVRLEETPDEFGTGTTLVVNDVPVFARGVNWIPRDHLLTRLDADRYATALDDAVDAHCNLVRVWGGGIWESDDFHRLCDERGLLVWHDVPLACAAYAEEDPLRGELEAEVRENVSRLAHHPAIVVWSGGNENLQGHEDWGWKEQLGSATWGEGYYRDLFPSLLAELDPGRPYQPGSPSSPDGLHPNDPDHGTHHEWDVWNRLDWTAYRDRVPRFCAEWGFQAPPTFATIAEFLPADQRSSTSPVFLAHQKALDGNGKLDRGMAPHTGVPTGFDDWVWAAQLNQARAVSCGVEHHRSWWPRTAGSVYWQLDDCWPVTSWAVVDGAGRRKPAFHALRRAFAPRVVCVAPREGTAQLVLVNDTGQEWRTRVRVRRTDVAGSVLAETSVDVAVPARSVHLEPLPLRGARDEPVVVDADGLRALHVEAPDKDLAWDPAPWTTATTTVEGGFAVRVTAHALARDVTLTADAALPDAVVDDGLVTLLPGESHTFQVRTAGRDGTGLAAQLRCANGFGTRG</sequence>
<dbReference type="Pfam" id="PF17753">
    <property type="entry name" value="Ig_mannosidase"/>
    <property type="match status" value="1"/>
</dbReference>
<evidence type="ECO:0000256" key="1">
    <source>
        <dbReference type="ARBA" id="ARBA00000829"/>
    </source>
</evidence>
<dbReference type="SUPFAM" id="SSF49303">
    <property type="entry name" value="beta-Galactosidase/glucuronidase domain"/>
    <property type="match status" value="2"/>
</dbReference>
<feature type="domain" description="Glycoside hydrolase family 2 immunoglobulin-like beta-sandwich" evidence="8">
    <location>
        <begin position="195"/>
        <end position="297"/>
    </location>
</feature>
<dbReference type="Proteomes" id="UP001566476">
    <property type="component" value="Unassembled WGS sequence"/>
</dbReference>
<evidence type="ECO:0000259" key="8">
    <source>
        <dbReference type="Pfam" id="PF00703"/>
    </source>
</evidence>
<comment type="catalytic activity">
    <reaction evidence="1">
        <text>Hydrolysis of terminal, non-reducing beta-D-mannose residues in beta-D-mannosides.</text>
        <dbReference type="EC" id="3.2.1.25"/>
    </reaction>
</comment>
<dbReference type="SUPFAM" id="SSF51445">
    <property type="entry name" value="(Trans)glycosidases"/>
    <property type="match status" value="1"/>
</dbReference>
<evidence type="ECO:0000259" key="9">
    <source>
        <dbReference type="Pfam" id="PF17753"/>
    </source>
</evidence>
<dbReference type="EC" id="3.2.1.25" evidence="3"/>
<evidence type="ECO:0000256" key="3">
    <source>
        <dbReference type="ARBA" id="ARBA00012754"/>
    </source>
</evidence>
<protein>
    <recommendedName>
        <fullName evidence="3">beta-mannosidase</fullName>
        <ecNumber evidence="3">3.2.1.25</ecNumber>
    </recommendedName>
</protein>
<dbReference type="Gene3D" id="3.20.20.80">
    <property type="entry name" value="Glycosidases"/>
    <property type="match status" value="1"/>
</dbReference>
<dbReference type="InterPro" id="IPR054593">
    <property type="entry name" value="Beta-mannosidase-like_N2"/>
</dbReference>
<organism evidence="11 12">
    <name type="scientific">Kineococcus mangrovi</name>
    <dbReference type="NCBI Taxonomy" id="1660183"/>
    <lineage>
        <taxon>Bacteria</taxon>
        <taxon>Bacillati</taxon>
        <taxon>Actinomycetota</taxon>
        <taxon>Actinomycetes</taxon>
        <taxon>Kineosporiales</taxon>
        <taxon>Kineosporiaceae</taxon>
        <taxon>Kineococcus</taxon>
    </lineage>
</organism>
<dbReference type="Pfam" id="PF00703">
    <property type="entry name" value="Glyco_hydro_2"/>
    <property type="match status" value="1"/>
</dbReference>
<dbReference type="PANTHER" id="PTHR43730">
    <property type="entry name" value="BETA-MANNOSIDASE"/>
    <property type="match status" value="1"/>
</dbReference>
<dbReference type="SUPFAM" id="SSF49785">
    <property type="entry name" value="Galactose-binding domain-like"/>
    <property type="match status" value="1"/>
</dbReference>
<dbReference type="InterPro" id="IPR008979">
    <property type="entry name" value="Galactose-bd-like_sf"/>
</dbReference>